<evidence type="ECO:0000313" key="3">
    <source>
        <dbReference type="Proteomes" id="UP001327560"/>
    </source>
</evidence>
<reference evidence="2 3" key="1">
    <citation type="submission" date="2023-10" db="EMBL/GenBank/DDBJ databases">
        <title>Chromosome-scale genome assembly provides insights into flower coloration mechanisms of Canna indica.</title>
        <authorList>
            <person name="Li C."/>
        </authorList>
    </citation>
    <scope>NUCLEOTIDE SEQUENCE [LARGE SCALE GENOMIC DNA]</scope>
    <source>
        <tissue evidence="2">Flower</tissue>
    </source>
</reference>
<name>A0AAQ3QJD0_9LILI</name>
<gene>
    <name evidence="2" type="ORF">Cni_G20281</name>
</gene>
<dbReference type="PANTHER" id="PTHR35305:SF2">
    <property type="entry name" value="FAD-BINDING PROTEIN"/>
    <property type="match status" value="1"/>
</dbReference>
<keyword evidence="3" id="KW-1185">Reference proteome</keyword>
<dbReference type="AlphaFoldDB" id="A0AAQ3QJD0"/>
<feature type="domain" description="DUF7795" evidence="1">
    <location>
        <begin position="210"/>
        <end position="329"/>
    </location>
</feature>
<protein>
    <recommendedName>
        <fullName evidence="1">DUF7795 domain-containing protein</fullName>
    </recommendedName>
</protein>
<dbReference type="EMBL" id="CP136895">
    <property type="protein sequence ID" value="WOL11518.1"/>
    <property type="molecule type" value="Genomic_DNA"/>
</dbReference>
<dbReference type="PANTHER" id="PTHR35305">
    <property type="entry name" value="FAD-BINDING PROTEIN"/>
    <property type="match status" value="1"/>
</dbReference>
<evidence type="ECO:0000259" key="1">
    <source>
        <dbReference type="Pfam" id="PF25071"/>
    </source>
</evidence>
<sequence>MTINKSQGQSLKHVGVYLEKPVFFHSQPYVVIFRVTSRRGLKFLINDNDATESSFLVVLSRGGGETPVSLLGLGGAQTVPSGGLSSRLWWDTDHPPQSGLLDRASGTPAEILIYSSSEDPAVLEASVFAFRLSIHLYRNLLFRLGSAIPRSQRGEERRGCLILPFPRHLTAESHLFNLFPMAQPVSVNGSTGDLVSKRKHELEGIYSAMDGKTTRIFLDFMTKVTKFEELVAVGKNFLIGFYQGIEKFRTAELHKTSNTISDIIIANWNERLKAYVEAGCRHHQQNIENIYNLHTCTQGLQDHLNKVETLVNELVCLMEDAFSIIRAANTSFLALLDDSSGEEMLHQVLSSEEETLPKHLHDTSISQFIIMKAISDMLKLDYAMQRNIVQALNLKTSSPELESYCLMWDLHPYINDDVMHEAWRLVPPQGERFCSR</sequence>
<dbReference type="Proteomes" id="UP001327560">
    <property type="component" value="Chromosome 6"/>
</dbReference>
<dbReference type="InterPro" id="IPR056697">
    <property type="entry name" value="DUF7795"/>
</dbReference>
<dbReference type="Pfam" id="PF25071">
    <property type="entry name" value="DUF7795"/>
    <property type="match status" value="1"/>
</dbReference>
<accession>A0AAQ3QJD0</accession>
<evidence type="ECO:0000313" key="2">
    <source>
        <dbReference type="EMBL" id="WOL11518.1"/>
    </source>
</evidence>
<proteinExistence type="predicted"/>
<organism evidence="2 3">
    <name type="scientific">Canna indica</name>
    <name type="common">Indian-shot</name>
    <dbReference type="NCBI Taxonomy" id="4628"/>
    <lineage>
        <taxon>Eukaryota</taxon>
        <taxon>Viridiplantae</taxon>
        <taxon>Streptophyta</taxon>
        <taxon>Embryophyta</taxon>
        <taxon>Tracheophyta</taxon>
        <taxon>Spermatophyta</taxon>
        <taxon>Magnoliopsida</taxon>
        <taxon>Liliopsida</taxon>
        <taxon>Zingiberales</taxon>
        <taxon>Cannaceae</taxon>
        <taxon>Canna</taxon>
    </lineage>
</organism>